<evidence type="ECO:0000313" key="6">
    <source>
        <dbReference type="EMBL" id="CUS52201.1"/>
    </source>
</evidence>
<evidence type="ECO:0000256" key="1">
    <source>
        <dbReference type="ARBA" id="ARBA00022729"/>
    </source>
</evidence>
<evidence type="ECO:0000256" key="2">
    <source>
        <dbReference type="ARBA" id="ARBA00023136"/>
    </source>
</evidence>
<keyword evidence="6" id="KW-0449">Lipoprotein</keyword>
<keyword evidence="3" id="KW-0998">Cell outer membrane</keyword>
<evidence type="ECO:0000256" key="3">
    <source>
        <dbReference type="ARBA" id="ARBA00023237"/>
    </source>
</evidence>
<dbReference type="EMBL" id="CZRL01000077">
    <property type="protein sequence ID" value="CUS52201.1"/>
    <property type="molecule type" value="Genomic_DNA"/>
</dbReference>
<dbReference type="InterPro" id="IPR037873">
    <property type="entry name" value="BamE-like"/>
</dbReference>
<organism evidence="6">
    <name type="scientific">hydrothermal vent metagenome</name>
    <dbReference type="NCBI Taxonomy" id="652676"/>
    <lineage>
        <taxon>unclassified sequences</taxon>
        <taxon>metagenomes</taxon>
        <taxon>ecological metagenomes</taxon>
    </lineage>
</organism>
<feature type="compositionally biased region" description="Low complexity" evidence="4">
    <location>
        <begin position="104"/>
        <end position="121"/>
    </location>
</feature>
<dbReference type="PANTHER" id="PTHR37482:SF1">
    <property type="entry name" value="OUTER MEMBRANE PROTEIN ASSEMBLY FACTOR BAME"/>
    <property type="match status" value="1"/>
</dbReference>
<gene>
    <name evidence="6" type="ORF">MGWOODY_XGa1147</name>
</gene>
<dbReference type="HAMAP" id="MF_00925">
    <property type="entry name" value="OM_assembly_BamE"/>
    <property type="match status" value="1"/>
</dbReference>
<accession>A0A160TR76</accession>
<evidence type="ECO:0000259" key="5">
    <source>
        <dbReference type="Pfam" id="PF04355"/>
    </source>
</evidence>
<dbReference type="AlphaFoldDB" id="A0A160TR76"/>
<dbReference type="PROSITE" id="PS51257">
    <property type="entry name" value="PROKAR_LIPOPROTEIN"/>
    <property type="match status" value="1"/>
</dbReference>
<name>A0A160TR76_9ZZZZ</name>
<reference evidence="6" key="1">
    <citation type="submission" date="2015-10" db="EMBL/GenBank/DDBJ databases">
        <authorList>
            <person name="Gilbert D.G."/>
        </authorList>
    </citation>
    <scope>NUCLEOTIDE SEQUENCE</scope>
</reference>
<dbReference type="GO" id="GO:0051205">
    <property type="term" value="P:protein insertion into membrane"/>
    <property type="evidence" value="ECO:0007669"/>
    <property type="project" value="TreeGrafter"/>
</dbReference>
<feature type="region of interest" description="Disordered" evidence="4">
    <location>
        <begin position="102"/>
        <end position="126"/>
    </location>
</feature>
<dbReference type="PANTHER" id="PTHR37482">
    <property type="entry name" value="OUTER MEMBRANE PROTEIN ASSEMBLY FACTOR BAME"/>
    <property type="match status" value="1"/>
</dbReference>
<evidence type="ECO:0000256" key="4">
    <source>
        <dbReference type="SAM" id="MobiDB-lite"/>
    </source>
</evidence>
<dbReference type="InterPro" id="IPR026592">
    <property type="entry name" value="BamE"/>
</dbReference>
<proteinExistence type="inferred from homology"/>
<dbReference type="InterPro" id="IPR007450">
    <property type="entry name" value="BamE_dom"/>
</dbReference>
<dbReference type="Gene3D" id="3.30.1450.10">
    <property type="match status" value="1"/>
</dbReference>
<dbReference type="GO" id="GO:0030674">
    <property type="term" value="F:protein-macromolecule adaptor activity"/>
    <property type="evidence" value="ECO:0007669"/>
    <property type="project" value="TreeGrafter"/>
</dbReference>
<dbReference type="Pfam" id="PF04355">
    <property type="entry name" value="BamE"/>
    <property type="match status" value="1"/>
</dbReference>
<feature type="domain" description="Outer membrane protein assembly factor BamE" evidence="5">
    <location>
        <begin position="30"/>
        <end position="100"/>
    </location>
</feature>
<keyword evidence="1" id="KW-0732">Signal</keyword>
<dbReference type="GO" id="GO:0043165">
    <property type="term" value="P:Gram-negative-bacterium-type cell outer membrane assembly"/>
    <property type="evidence" value="ECO:0007669"/>
    <property type="project" value="TreeGrafter"/>
</dbReference>
<protein>
    <submittedName>
        <fullName evidence="6">Outer membrane lipoprotein SmpA, a component of the essential YaeT outer-membrane protein assembly complex</fullName>
    </submittedName>
</protein>
<keyword evidence="2" id="KW-0472">Membrane</keyword>
<sequence>MNFRLVIILSVVTLLLFGCVRTYRIDIQQGNIVTPEQIEQLKPGMGKAEVRYLLGAPLVEDPFHMERWDYFYSFRSGETRQVEQQRLTVFFDNGQLTKIEQGFESEPLTSSSSESPVQVPEKPTKPGFLKRAWRRLWPLDKTQSN</sequence>
<dbReference type="GO" id="GO:1990063">
    <property type="term" value="C:Bam protein complex"/>
    <property type="evidence" value="ECO:0007669"/>
    <property type="project" value="TreeGrafter"/>
</dbReference>